<evidence type="ECO:0000313" key="17">
    <source>
        <dbReference type="Proteomes" id="UP001157974"/>
    </source>
</evidence>
<evidence type="ECO:0000256" key="9">
    <source>
        <dbReference type="ARBA" id="ARBA00022824"/>
    </source>
</evidence>
<evidence type="ECO:0000256" key="11">
    <source>
        <dbReference type="ARBA" id="ARBA00023136"/>
    </source>
</evidence>
<dbReference type="GO" id="GO:0106073">
    <property type="term" value="F:dolichyl pyrophosphate Glc2Man9GlcNAc2 alpha-1,2-glucosyltransferase activity"/>
    <property type="evidence" value="ECO:0007669"/>
    <property type="project" value="UniProtKB-UniRule"/>
</dbReference>
<dbReference type="EC" id="2.4.1.256" evidence="4 14"/>
<comment type="similarity">
    <text evidence="3 14">Belongs to the ALG10 glucosyltransferase family.</text>
</comment>
<feature type="signal peptide" evidence="15">
    <location>
        <begin position="1"/>
        <end position="25"/>
    </location>
</feature>
<evidence type="ECO:0000256" key="8">
    <source>
        <dbReference type="ARBA" id="ARBA00022692"/>
    </source>
</evidence>
<accession>A0AAV8UF42</accession>
<comment type="function">
    <text evidence="12">Dol-P-Glc:Glc(2)Man(9)GlcNAc(2)-PP-Dol alpha-1,2-glucosyltransferase that operates in the biosynthetic pathway of dolichol-linked oligosaccharides, the glycan precursors employed in protein asparagine (N)-glycosylation. The assembly of dolichol-linked oligosaccharides begins on the cytosolic side of the endoplasmic reticulum membrane and finishes in its lumen. The sequential addition of sugars to dolichol pyrophosphate produces dolichol-linked oligosaccharides containing fourteen sugars, including two GlcNAcs, nine mannoses and three glucoses. Once assembled, the oligosaccharide is transferred from the lipid to nascent proteins by oligosaccharyltransferases. In the lumen of the endoplasmic reticulum, adds the third and last glucose residue from dolichyl phosphate glucose (Dol-P-Glc) onto the lipid-linked oligosaccharide intermediate Glc(2)Man(9)GlcNAc(2)-PP-Dol to produce Glc(3)Man(9)GlcNAc(2)-PP-Dol.</text>
</comment>
<dbReference type="Pfam" id="PF04922">
    <property type="entry name" value="DIE2_ALG10"/>
    <property type="match status" value="1"/>
</dbReference>
<dbReference type="PANTHER" id="PTHR12989:SF10">
    <property type="entry name" value="DOL-P-GLC:GLC(2)MAN(9)GLCNAC(2)-PP-DOL ALPHA-1,2-GLUCOSYLTRANSFERASE-RELATED"/>
    <property type="match status" value="1"/>
</dbReference>
<keyword evidence="15" id="KW-0732">Signal</keyword>
<keyword evidence="9" id="KW-0256">Endoplasmic reticulum</keyword>
<evidence type="ECO:0000256" key="2">
    <source>
        <dbReference type="ARBA" id="ARBA00004922"/>
    </source>
</evidence>
<feature type="transmembrane region" description="Helical" evidence="14">
    <location>
        <begin position="246"/>
        <end position="269"/>
    </location>
</feature>
<keyword evidence="7" id="KW-0808">Transferase</keyword>
<feature type="transmembrane region" description="Helical" evidence="14">
    <location>
        <begin position="330"/>
        <end position="347"/>
    </location>
</feature>
<keyword evidence="11 14" id="KW-0472">Membrane</keyword>
<evidence type="ECO:0000256" key="15">
    <source>
        <dbReference type="SAM" id="SignalP"/>
    </source>
</evidence>
<sequence>MGIRIHLLLCPLVFILQGWINLRQPEPYMDELFHIPQAQAFCSWNWSYDGNITTPPGAYLPVAMIGFAIKQVNPEAGEWVCSTAGLRLWNMFLWILLVEQLILRTKSEATAIALALHPVLLFYSALFYTDLTSLLLCLTAWELSRREKHGYSALFSAAATLTRQSSALWHFFIAAEGACCIAYNNPTVRSEFGFDYKSLLGVLQRQRRSIAVNLWPHIVVGVGYPIAALVNGGIMVGDQDRHEMVLHFPMVAYFAVYWVAFTTPLLGFLNRYHRCLREPVVMSSLISFLFLAFLSAMSLYCCFYVHPFVLADNRHFVFYIYRKILLRSSWSKYVMVPFIAVSSSCLLRDLQIDTFRIVQDLFPVVDVAEVPAVPRRRTAVRMVFILTLILVLVPSGLVEPRYFITPFIFGSLLALESADQAELFVKSAVAVSVMISGALFYVFLEMPFDRVLDAHMPNDLSPGRFMI</sequence>
<keyword evidence="8 14" id="KW-0812">Transmembrane</keyword>
<comment type="catalytic activity">
    <reaction evidence="13">
        <text>an alpha-D-Glc-(1-&gt;3)-alpha-D-Glc-(1-&gt;3)-alpha-D-Man-(1-&gt;2)-alpha-D-Man-(1-&gt;2)-alpha-D-Man-(1-&gt;3)-[alpha-D-Man-(1-&gt;2)-alpha-D-Man-(1-&gt;3)-[alpha-D-Man-(1-&gt;2)-alpha-D-Man-(1-&gt;6)]-alpha-D-Man-(1-&gt;6)]-beta-D-Man-(1-&gt;4)-beta-D-GlcNAc-(1-&gt;4)-alpha-D-GlcNAc-diphospho-di-trans,poly-cis-dolichol + a di-trans,poly-cis-dolichyl beta-D-glucosyl phosphate = a alpha-D-Glc-(1-&gt;2)-alpha-D-Glc-(1-&gt;3)-alpha-D-Glc-(1-&gt;3)-alpha-D-Man-(1-&gt;2)-alpha-D-Man-(1-&gt;2)-alpha-D-Man-(1-&gt;3)-[alpha-D-Man-(1-&gt;2)-alpha-D-Man-(1-&gt;3)-[alpha-D-Man-(1-&gt;2)-alpha-D-Man-(1-&gt;6)]-alpha-D-Man-(1-&gt;6)]-beta-D-Man-(1-&gt;4)-beta-D-GlcNAc-(1-&gt;4)-alpha-D-GlcNAc-diphospho-di-trans,poly-cis-dolichol + a di-trans,poly-cis-dolichyl phosphate + H(+)</text>
        <dbReference type="Rhea" id="RHEA:29543"/>
        <dbReference type="Rhea" id="RHEA-COMP:19498"/>
        <dbReference type="Rhea" id="RHEA-COMP:19502"/>
        <dbReference type="Rhea" id="RHEA-COMP:19512"/>
        <dbReference type="Rhea" id="RHEA-COMP:19522"/>
        <dbReference type="ChEBI" id="CHEBI:15378"/>
        <dbReference type="ChEBI" id="CHEBI:57525"/>
        <dbReference type="ChEBI" id="CHEBI:57683"/>
        <dbReference type="ChEBI" id="CHEBI:132522"/>
        <dbReference type="ChEBI" id="CHEBI:132523"/>
        <dbReference type="EC" id="2.4.1.256"/>
    </reaction>
    <physiologicalReaction direction="left-to-right" evidence="13">
        <dbReference type="Rhea" id="RHEA:29544"/>
    </physiologicalReaction>
</comment>
<evidence type="ECO:0000256" key="4">
    <source>
        <dbReference type="ARBA" id="ARBA00011967"/>
    </source>
</evidence>
<evidence type="ECO:0000313" key="16">
    <source>
        <dbReference type="EMBL" id="KAJ8901083.1"/>
    </source>
</evidence>
<feature type="transmembrane region" description="Helical" evidence="14">
    <location>
        <begin position="120"/>
        <end position="141"/>
    </location>
</feature>
<name>A0AAV8UF42_9RHOD</name>
<dbReference type="EMBL" id="JAMWBK010000012">
    <property type="protein sequence ID" value="KAJ8901083.1"/>
    <property type="molecule type" value="Genomic_DNA"/>
</dbReference>
<evidence type="ECO:0000256" key="5">
    <source>
        <dbReference type="ARBA" id="ARBA00018512"/>
    </source>
</evidence>
<feature type="transmembrane region" description="Helical" evidence="14">
    <location>
        <begin position="423"/>
        <end position="444"/>
    </location>
</feature>
<comment type="subcellular location">
    <subcellularLocation>
        <location evidence="1">Endoplasmic reticulum membrane</location>
        <topology evidence="1">Multi-pass membrane protein</topology>
    </subcellularLocation>
</comment>
<dbReference type="Proteomes" id="UP001157974">
    <property type="component" value="Unassembled WGS sequence"/>
</dbReference>
<comment type="caution">
    <text evidence="14">Lacks conserved residue(s) required for the propagation of feature annotation.</text>
</comment>
<dbReference type="GO" id="GO:0006488">
    <property type="term" value="P:dolichol-linked oligosaccharide biosynthetic process"/>
    <property type="evidence" value="ECO:0007669"/>
    <property type="project" value="UniProtKB-UniRule"/>
</dbReference>
<feature type="transmembrane region" description="Helical" evidence="14">
    <location>
        <begin position="214"/>
        <end position="234"/>
    </location>
</feature>
<evidence type="ECO:0000256" key="7">
    <source>
        <dbReference type="ARBA" id="ARBA00022679"/>
    </source>
</evidence>
<proteinExistence type="inferred from homology"/>
<evidence type="ECO:0000256" key="6">
    <source>
        <dbReference type="ARBA" id="ARBA00022676"/>
    </source>
</evidence>
<organism evidence="16 17">
    <name type="scientific">Rhodosorus marinus</name>
    <dbReference type="NCBI Taxonomy" id="101924"/>
    <lineage>
        <taxon>Eukaryota</taxon>
        <taxon>Rhodophyta</taxon>
        <taxon>Stylonematophyceae</taxon>
        <taxon>Stylonematales</taxon>
        <taxon>Stylonemataceae</taxon>
        <taxon>Rhodosorus</taxon>
    </lineage>
</organism>
<evidence type="ECO:0000256" key="1">
    <source>
        <dbReference type="ARBA" id="ARBA00004477"/>
    </source>
</evidence>
<evidence type="ECO:0000256" key="14">
    <source>
        <dbReference type="PIRNR" id="PIRNR028810"/>
    </source>
</evidence>
<dbReference type="PIRSF" id="PIRSF028810">
    <property type="entry name" value="Alpha1_2_glucosyltferase_Alg10"/>
    <property type="match status" value="1"/>
</dbReference>
<keyword evidence="10 14" id="KW-1133">Transmembrane helix</keyword>
<evidence type="ECO:0000256" key="12">
    <source>
        <dbReference type="ARBA" id="ARBA00044727"/>
    </source>
</evidence>
<dbReference type="InterPro" id="IPR016900">
    <property type="entry name" value="Alg10"/>
</dbReference>
<dbReference type="PANTHER" id="PTHR12989">
    <property type="entry name" value="ALPHA-1,2-GLUCOSYLTRANSFERASE ALG10"/>
    <property type="match status" value="1"/>
</dbReference>
<keyword evidence="17" id="KW-1185">Reference proteome</keyword>
<evidence type="ECO:0000256" key="3">
    <source>
        <dbReference type="ARBA" id="ARBA00010600"/>
    </source>
</evidence>
<dbReference type="GO" id="GO:0005789">
    <property type="term" value="C:endoplasmic reticulum membrane"/>
    <property type="evidence" value="ECO:0007669"/>
    <property type="project" value="UniProtKB-SubCell"/>
</dbReference>
<comment type="caution">
    <text evidence="16">The sequence shown here is derived from an EMBL/GenBank/DDBJ whole genome shotgun (WGS) entry which is preliminary data.</text>
</comment>
<protein>
    <recommendedName>
        <fullName evidence="5 14">Dol-P-Glc:Glc(2)Man(9)GlcNAc(2)-PP-Dol alpha-1,2-glucosyltransferase</fullName>
        <ecNumber evidence="4 14">2.4.1.256</ecNumber>
    </recommendedName>
</protein>
<comment type="pathway">
    <text evidence="2">Protein modification; protein glycosylation.</text>
</comment>
<feature type="transmembrane region" description="Helical" evidence="14">
    <location>
        <begin position="383"/>
        <end position="403"/>
    </location>
</feature>
<reference evidence="16 17" key="1">
    <citation type="journal article" date="2023" name="Nat. Commun.">
        <title>Origin of minicircular mitochondrial genomes in red algae.</title>
        <authorList>
            <person name="Lee Y."/>
            <person name="Cho C.H."/>
            <person name="Lee Y.M."/>
            <person name="Park S.I."/>
            <person name="Yang J.H."/>
            <person name="West J.A."/>
            <person name="Bhattacharya D."/>
            <person name="Yoon H.S."/>
        </authorList>
    </citation>
    <scope>NUCLEOTIDE SEQUENCE [LARGE SCALE GENOMIC DNA]</scope>
    <source>
        <strain evidence="16 17">CCMP1338</strain>
        <tissue evidence="16">Whole cell</tissue>
    </source>
</reference>
<evidence type="ECO:0000256" key="13">
    <source>
        <dbReference type="ARBA" id="ARBA00048064"/>
    </source>
</evidence>
<feature type="transmembrane region" description="Helical" evidence="14">
    <location>
        <begin position="281"/>
        <end position="310"/>
    </location>
</feature>
<feature type="chain" id="PRO_5043753978" description="Dol-P-Glc:Glc(2)Man(9)GlcNAc(2)-PP-Dol alpha-1,2-glucosyltransferase" evidence="15">
    <location>
        <begin position="26"/>
        <end position="467"/>
    </location>
</feature>
<evidence type="ECO:0000256" key="10">
    <source>
        <dbReference type="ARBA" id="ARBA00022989"/>
    </source>
</evidence>
<keyword evidence="6 14" id="KW-0328">Glycosyltransferase</keyword>
<dbReference type="AlphaFoldDB" id="A0AAV8UF42"/>
<gene>
    <name evidence="16" type="ORF">NDN08_004943</name>
</gene>